<accession>A0AAE0FP91</accession>
<gene>
    <name evidence="1" type="ORF">CYMTET_28005</name>
</gene>
<dbReference type="PANTHER" id="PTHR37698:SF1">
    <property type="entry name" value="PHOTOSYNTHETIC NDH SUBUNIT OF SUBCOMPLEX B 1, CHLOROPLASTIC"/>
    <property type="match status" value="1"/>
</dbReference>
<comment type="caution">
    <text evidence="1">The sequence shown here is derived from an EMBL/GenBank/DDBJ whole genome shotgun (WGS) entry which is preliminary data.</text>
</comment>
<dbReference type="GO" id="GO:0009773">
    <property type="term" value="P:photosynthetic electron transport in photosystem I"/>
    <property type="evidence" value="ECO:0007669"/>
    <property type="project" value="InterPro"/>
</dbReference>
<evidence type="ECO:0000313" key="2">
    <source>
        <dbReference type="Proteomes" id="UP001190700"/>
    </source>
</evidence>
<dbReference type="Proteomes" id="UP001190700">
    <property type="component" value="Unassembled WGS sequence"/>
</dbReference>
<protein>
    <submittedName>
        <fullName evidence="1">Uncharacterized protein</fullName>
    </submittedName>
</protein>
<reference evidence="1 2" key="1">
    <citation type="journal article" date="2015" name="Genome Biol. Evol.">
        <title>Comparative Genomics of a Bacterivorous Green Alga Reveals Evolutionary Causalities and Consequences of Phago-Mixotrophic Mode of Nutrition.</title>
        <authorList>
            <person name="Burns J.A."/>
            <person name="Paasch A."/>
            <person name="Narechania A."/>
            <person name="Kim E."/>
        </authorList>
    </citation>
    <scope>NUCLEOTIDE SEQUENCE [LARGE SCALE GENOMIC DNA]</scope>
    <source>
        <strain evidence="1 2">PLY_AMNH</strain>
    </source>
</reference>
<keyword evidence="2" id="KW-1185">Reference proteome</keyword>
<organism evidence="1 2">
    <name type="scientific">Cymbomonas tetramitiformis</name>
    <dbReference type="NCBI Taxonomy" id="36881"/>
    <lineage>
        <taxon>Eukaryota</taxon>
        <taxon>Viridiplantae</taxon>
        <taxon>Chlorophyta</taxon>
        <taxon>Pyramimonadophyceae</taxon>
        <taxon>Pyramimonadales</taxon>
        <taxon>Pyramimonadaceae</taxon>
        <taxon>Cymbomonas</taxon>
    </lineage>
</organism>
<name>A0AAE0FP91_9CHLO</name>
<dbReference type="AlphaFoldDB" id="A0AAE0FP91"/>
<dbReference type="EMBL" id="LGRX02015653">
    <property type="protein sequence ID" value="KAK3263175.1"/>
    <property type="molecule type" value="Genomic_DNA"/>
</dbReference>
<dbReference type="PANTHER" id="PTHR37698">
    <property type="entry name" value="PHOTOSYNTHETIC NDH SUBUNIT OF SUBCOMPLEX B 1, CHLOROPLASTIC"/>
    <property type="match status" value="1"/>
</dbReference>
<dbReference type="SUPFAM" id="SSF53756">
    <property type="entry name" value="UDP-Glycosyltransferase/glycogen phosphorylase"/>
    <property type="match status" value="1"/>
</dbReference>
<proteinExistence type="predicted"/>
<evidence type="ECO:0000313" key="1">
    <source>
        <dbReference type="EMBL" id="KAK3263175.1"/>
    </source>
</evidence>
<dbReference type="GO" id="GO:0010598">
    <property type="term" value="C:NAD(P)H dehydrogenase complex (plastoquinone)"/>
    <property type="evidence" value="ECO:0007669"/>
    <property type="project" value="InterPro"/>
</dbReference>
<dbReference type="InterPro" id="IPR044983">
    <property type="entry name" value="PNSB1"/>
</dbReference>
<sequence length="409" mass="41903">MASTSKTAVGSRAFVATPRNAPCAKKVQATHKATPKRGAVLRAVAEDTTEVDVDAAKGYIKTEDFPAMSNIESYAEDTSVGGSEQRILFVVPGGVGEALHFLPIIETVAKDLPNAALDIVAAPRACTTFELCPYVRNTHPFDVEGSPLSDEATDVLGILKGDYYTSVVSALPAGLNQAVYYWLASSTNLVGYVKDQKTGYALDAFAKFFFNAPVFPETGDVSTLGCSAYDKLLETLMPGYEKEAVKVGVPPAAATWAEGVCAELGLAAGQFVLAHGVPSDSAAAMSMAGDTAGSSLPLESWAEFAASSSMPVLFATPREDASAAVAEAIPGAKVVIANNPSKLAALVSAAGKVASANTAAVPLAGYLSTPAAAAFSSYETGVTFTSAYTNVTAVSGADATGKGLADALN</sequence>
<dbReference type="GO" id="GO:0009507">
    <property type="term" value="C:chloroplast"/>
    <property type="evidence" value="ECO:0007669"/>
    <property type="project" value="InterPro"/>
</dbReference>
<dbReference type="Gene3D" id="3.40.50.2000">
    <property type="entry name" value="Glycogen Phosphorylase B"/>
    <property type="match status" value="1"/>
</dbReference>